<dbReference type="AlphaFoldDB" id="A0AAV5BLR8"/>
<feature type="region of interest" description="Disordered" evidence="1">
    <location>
        <begin position="44"/>
        <end position="66"/>
    </location>
</feature>
<dbReference type="EMBL" id="BQKI01000001">
    <property type="protein sequence ID" value="GJM86412.1"/>
    <property type="molecule type" value="Genomic_DNA"/>
</dbReference>
<accession>A0AAV5BLR8</accession>
<comment type="caution">
    <text evidence="2">The sequence shown here is derived from an EMBL/GenBank/DDBJ whole genome shotgun (WGS) entry which is preliminary data.</text>
</comment>
<dbReference type="Proteomes" id="UP001054889">
    <property type="component" value="Unassembled WGS sequence"/>
</dbReference>
<name>A0AAV5BLR8_ELECO</name>
<evidence type="ECO:0000256" key="1">
    <source>
        <dbReference type="SAM" id="MobiDB-lite"/>
    </source>
</evidence>
<organism evidence="2 3">
    <name type="scientific">Eleusine coracana subsp. coracana</name>
    <dbReference type="NCBI Taxonomy" id="191504"/>
    <lineage>
        <taxon>Eukaryota</taxon>
        <taxon>Viridiplantae</taxon>
        <taxon>Streptophyta</taxon>
        <taxon>Embryophyta</taxon>
        <taxon>Tracheophyta</taxon>
        <taxon>Spermatophyta</taxon>
        <taxon>Magnoliopsida</taxon>
        <taxon>Liliopsida</taxon>
        <taxon>Poales</taxon>
        <taxon>Poaceae</taxon>
        <taxon>PACMAD clade</taxon>
        <taxon>Chloridoideae</taxon>
        <taxon>Cynodonteae</taxon>
        <taxon>Eleusininae</taxon>
        <taxon>Eleusine</taxon>
    </lineage>
</organism>
<evidence type="ECO:0000313" key="2">
    <source>
        <dbReference type="EMBL" id="GJM86412.1"/>
    </source>
</evidence>
<evidence type="ECO:0000313" key="3">
    <source>
        <dbReference type="Proteomes" id="UP001054889"/>
    </source>
</evidence>
<proteinExistence type="predicted"/>
<reference evidence="2" key="1">
    <citation type="journal article" date="2018" name="DNA Res.">
        <title>Multiple hybrid de novo genome assembly of finger millet, an orphan allotetraploid crop.</title>
        <authorList>
            <person name="Hatakeyama M."/>
            <person name="Aluri S."/>
            <person name="Balachadran M.T."/>
            <person name="Sivarajan S.R."/>
            <person name="Patrignani A."/>
            <person name="Gruter S."/>
            <person name="Poveda L."/>
            <person name="Shimizu-Inatsugi R."/>
            <person name="Baeten J."/>
            <person name="Francoijs K.J."/>
            <person name="Nataraja K.N."/>
            <person name="Reddy Y.A.N."/>
            <person name="Phadnis S."/>
            <person name="Ravikumar R.L."/>
            <person name="Schlapbach R."/>
            <person name="Sreeman S.M."/>
            <person name="Shimizu K.K."/>
        </authorList>
    </citation>
    <scope>NUCLEOTIDE SEQUENCE</scope>
</reference>
<gene>
    <name evidence="2" type="primary">ga02267</name>
    <name evidence="2" type="ORF">PR202_ga02267</name>
</gene>
<reference evidence="2" key="2">
    <citation type="submission" date="2021-12" db="EMBL/GenBank/DDBJ databases">
        <title>Resequencing data analysis of finger millet.</title>
        <authorList>
            <person name="Hatakeyama M."/>
            <person name="Aluri S."/>
            <person name="Balachadran M.T."/>
            <person name="Sivarajan S.R."/>
            <person name="Poveda L."/>
            <person name="Shimizu-Inatsugi R."/>
            <person name="Schlapbach R."/>
            <person name="Sreeman S.M."/>
            <person name="Shimizu K.K."/>
        </authorList>
    </citation>
    <scope>NUCLEOTIDE SEQUENCE</scope>
</reference>
<protein>
    <submittedName>
        <fullName evidence="2">Uncharacterized protein</fullName>
    </submittedName>
</protein>
<keyword evidence="3" id="KW-1185">Reference proteome</keyword>
<sequence>MTADPTATLAPRVIDDPVLKAPVARGTAADSIVVAGKLELKRLGGATAQGRHPPPRKSRTHKAEEVRSEEILVSPGTSLTNSRIPPAAVACQPARAAAYHSLPAAHANPKSQTPR</sequence>